<evidence type="ECO:0000313" key="1">
    <source>
        <dbReference type="EMBL" id="CAA2102607.1"/>
    </source>
</evidence>
<accession>A0A679IR30</accession>
<reference evidence="1" key="1">
    <citation type="submission" date="2019-12" db="EMBL/GenBank/DDBJ databases">
        <authorList>
            <person name="Cremers G."/>
        </authorList>
    </citation>
    <scope>NUCLEOTIDE SEQUENCE</scope>
    <source>
        <strain evidence="1">Vvax</strain>
    </source>
</reference>
<name>A0A679IR30_VARPD</name>
<dbReference type="RefSeq" id="WP_339089530.1">
    <property type="nucleotide sequence ID" value="NZ_LR743507.1"/>
</dbReference>
<organism evidence="1">
    <name type="scientific">Variovorax paradoxus</name>
    <dbReference type="NCBI Taxonomy" id="34073"/>
    <lineage>
        <taxon>Bacteria</taxon>
        <taxon>Pseudomonadati</taxon>
        <taxon>Pseudomonadota</taxon>
        <taxon>Betaproteobacteria</taxon>
        <taxon>Burkholderiales</taxon>
        <taxon>Comamonadaceae</taxon>
        <taxon>Variovorax</taxon>
    </lineage>
</organism>
<dbReference type="EMBL" id="LR743507">
    <property type="protein sequence ID" value="CAA2102607.1"/>
    <property type="molecule type" value="Genomic_DNA"/>
</dbReference>
<proteinExistence type="predicted"/>
<gene>
    <name evidence="1" type="ORF">VVAX_01840</name>
</gene>
<sequence>MIPLLTTASTVMCPHAGRAQLFTTNTEAVIDGAPALLETDVHPVVGCTFFSGPNPMPCLLIRWTGGAVQTKLHGVGFLLQSSIGVCYNAFQAPQGVAIVVQTQTRAMGI</sequence>
<dbReference type="AlphaFoldDB" id="A0A679IR30"/>
<protein>
    <submittedName>
        <fullName evidence="1">Uncharacterized protein</fullName>
    </submittedName>
</protein>